<sequence>MNQIQKPQDAYVQVDEVEWQNFPEQFHTGGVKWKLLHVSPEFGIWTVMFFCPNGSILMPHIHHGPAEGYVFDGILELRGGPENGGALCVKHGFLYEATGAEHEETKMLADTTFILQMVGPITWKTADGKDVNQTWSTAQDLWDQQTAA</sequence>
<evidence type="ECO:0000313" key="2">
    <source>
        <dbReference type="EMBL" id="EXF94042.1"/>
    </source>
</evidence>
<dbReference type="InterPro" id="IPR025979">
    <property type="entry name" value="ChrR-like_cupin_dom"/>
</dbReference>
<evidence type="ECO:0000313" key="3">
    <source>
        <dbReference type="Proteomes" id="UP000022611"/>
    </source>
</evidence>
<dbReference type="SUPFAM" id="SSF51182">
    <property type="entry name" value="RmlC-like cupins"/>
    <property type="match status" value="1"/>
</dbReference>
<dbReference type="AlphaFoldDB" id="A0A010T9K2"/>
<dbReference type="Gene3D" id="2.60.120.10">
    <property type="entry name" value="Jelly Rolls"/>
    <property type="match status" value="1"/>
</dbReference>
<dbReference type="PATRIC" id="fig|1042209.11.peg.4507"/>
<proteinExistence type="predicted"/>
<dbReference type="OrthoDB" id="9801227at2"/>
<name>A0A010T9K2_PSEFL</name>
<evidence type="ECO:0000259" key="1">
    <source>
        <dbReference type="Pfam" id="PF12973"/>
    </source>
</evidence>
<dbReference type="RefSeq" id="WP_019692568.1">
    <property type="nucleotide sequence ID" value="NZ_AFOY02000015.1"/>
</dbReference>
<organism evidence="2 3">
    <name type="scientific">Pseudomonas fluorescens HK44</name>
    <dbReference type="NCBI Taxonomy" id="1042209"/>
    <lineage>
        <taxon>Bacteria</taxon>
        <taxon>Pseudomonadati</taxon>
        <taxon>Pseudomonadota</taxon>
        <taxon>Gammaproteobacteria</taxon>
        <taxon>Pseudomonadales</taxon>
        <taxon>Pseudomonadaceae</taxon>
        <taxon>Pseudomonas</taxon>
    </lineage>
</organism>
<reference evidence="2 3" key="1">
    <citation type="journal article" date="2011" name="J. Bacteriol.">
        <title>Draft genome sequence of the polycyclic aromatic hydrocarbon-degrading, genetically engineered bioluminescent bioreporter Pseudomonas fluorescens HK44.</title>
        <authorList>
            <person name="Chauhan A."/>
            <person name="Layton A.C."/>
            <person name="Williams D.E."/>
            <person name="Smartt A.E."/>
            <person name="Ripp S."/>
            <person name="Karpinets T.V."/>
            <person name="Brown S.D."/>
            <person name="Sayler G.S."/>
        </authorList>
    </citation>
    <scope>NUCLEOTIDE SEQUENCE [LARGE SCALE GENOMIC DNA]</scope>
    <source>
        <strain evidence="2 3">HK44</strain>
    </source>
</reference>
<comment type="caution">
    <text evidence="2">The sequence shown here is derived from an EMBL/GenBank/DDBJ whole genome shotgun (WGS) entry which is preliminary data.</text>
</comment>
<feature type="domain" description="ChrR-like cupin" evidence="1">
    <location>
        <begin position="8"/>
        <end position="121"/>
    </location>
</feature>
<dbReference type="InterPro" id="IPR011051">
    <property type="entry name" value="RmlC_Cupin_sf"/>
</dbReference>
<protein>
    <submittedName>
        <fullName evidence="2">Acetylacetone-cleaving protein</fullName>
    </submittedName>
</protein>
<dbReference type="eggNOG" id="ENOG5033TWJ">
    <property type="taxonomic scope" value="Bacteria"/>
</dbReference>
<accession>A0A010T9K2</accession>
<dbReference type="EMBL" id="AFOY02000015">
    <property type="protein sequence ID" value="EXF94042.1"/>
    <property type="molecule type" value="Genomic_DNA"/>
</dbReference>
<dbReference type="Pfam" id="PF12973">
    <property type="entry name" value="Cupin_7"/>
    <property type="match status" value="1"/>
</dbReference>
<dbReference type="InterPro" id="IPR014710">
    <property type="entry name" value="RmlC-like_jellyroll"/>
</dbReference>
<dbReference type="Proteomes" id="UP000022611">
    <property type="component" value="Unassembled WGS sequence"/>
</dbReference>
<dbReference type="HOGENOM" id="CLU_1794262_0_0_6"/>
<gene>
    <name evidence="2" type="ORF">HK44_010515</name>
</gene>